<feature type="compositionally biased region" description="Acidic residues" evidence="1">
    <location>
        <begin position="168"/>
        <end position="193"/>
    </location>
</feature>
<evidence type="ECO:0000313" key="3">
    <source>
        <dbReference type="Proteomes" id="UP000239322"/>
    </source>
</evidence>
<name>A0A2S9Q3D6_9ACTN</name>
<dbReference type="RefSeq" id="WP_105866742.1">
    <property type="nucleotide sequence ID" value="NZ_PVLV01000002.1"/>
</dbReference>
<comment type="caution">
    <text evidence="2">The sequence shown here is derived from an EMBL/GenBank/DDBJ whole genome shotgun (WGS) entry which is preliminary data.</text>
</comment>
<dbReference type="AlphaFoldDB" id="A0A2S9Q3D6"/>
<feature type="region of interest" description="Disordered" evidence="1">
    <location>
        <begin position="1"/>
        <end position="68"/>
    </location>
</feature>
<proteinExistence type="predicted"/>
<feature type="region of interest" description="Disordered" evidence="1">
    <location>
        <begin position="101"/>
        <end position="205"/>
    </location>
</feature>
<feature type="compositionally biased region" description="Low complexity" evidence="1">
    <location>
        <begin position="157"/>
        <end position="167"/>
    </location>
</feature>
<dbReference type="OrthoDB" id="4227089at2"/>
<gene>
    <name evidence="2" type="ORF">C6N75_00045</name>
</gene>
<accession>A0A2S9Q3D6</accession>
<feature type="compositionally biased region" description="Low complexity" evidence="1">
    <location>
        <begin position="11"/>
        <end position="22"/>
    </location>
</feature>
<sequence>MDYAYAVKNLPQPAADPAAGTPAAPPPPEMQPPQEDDARPWAGDVYDEGDETDPAQAYAALSGPNGEQAWLDKAEDGTLTGWVRDETGQVWRYSDPDTWAIDVDDAGMQETGGNHGEPPADGTQDPAVVDPAATDPGALPPGDVEPLDLGTADEAVDPAADAEAPADPAEEDPAAEPAEDSDGEEDPDADEDDPAKKKGGKPPWK</sequence>
<dbReference type="Proteomes" id="UP000239322">
    <property type="component" value="Unassembled WGS sequence"/>
</dbReference>
<keyword evidence="3" id="KW-1185">Reference proteome</keyword>
<dbReference type="EMBL" id="PVLV01000002">
    <property type="protein sequence ID" value="PRH81194.1"/>
    <property type="molecule type" value="Genomic_DNA"/>
</dbReference>
<evidence type="ECO:0000313" key="2">
    <source>
        <dbReference type="EMBL" id="PRH81194.1"/>
    </source>
</evidence>
<protein>
    <submittedName>
        <fullName evidence="2">Uncharacterized protein</fullName>
    </submittedName>
</protein>
<evidence type="ECO:0000256" key="1">
    <source>
        <dbReference type="SAM" id="MobiDB-lite"/>
    </source>
</evidence>
<organism evidence="2 3">
    <name type="scientific">Streptomyces solincola</name>
    <dbReference type="NCBI Taxonomy" id="2100817"/>
    <lineage>
        <taxon>Bacteria</taxon>
        <taxon>Bacillati</taxon>
        <taxon>Actinomycetota</taxon>
        <taxon>Actinomycetes</taxon>
        <taxon>Kitasatosporales</taxon>
        <taxon>Streptomycetaceae</taxon>
        <taxon>Streptomyces</taxon>
    </lineage>
</organism>
<reference evidence="2 3" key="1">
    <citation type="submission" date="2018-03" db="EMBL/GenBank/DDBJ databases">
        <title>Novel Streptomyces sp. from soil.</title>
        <authorList>
            <person name="Tan G.Y.A."/>
            <person name="Lee Z.Y."/>
        </authorList>
    </citation>
    <scope>NUCLEOTIDE SEQUENCE [LARGE SCALE GENOMIC DNA]</scope>
    <source>
        <strain evidence="2 3">ST5x</strain>
    </source>
</reference>